<gene>
    <name evidence="5" type="ORF">NYM_LOCUS23422</name>
</gene>
<dbReference type="AlphaFoldDB" id="A0A5K1F6Z3"/>
<dbReference type="InterPro" id="IPR050667">
    <property type="entry name" value="PPR-containing_protein"/>
</dbReference>
<dbReference type="Gramene" id="NC7G0246160.1">
    <property type="protein sequence ID" value="NC7G0246160.1:cds"/>
    <property type="gene ID" value="NC7G0246160"/>
</dbReference>
<dbReference type="Pfam" id="PF13041">
    <property type="entry name" value="PPR_2"/>
    <property type="match status" value="2"/>
</dbReference>
<feature type="compositionally biased region" description="Basic and acidic residues" evidence="4">
    <location>
        <begin position="78"/>
        <end position="92"/>
    </location>
</feature>
<dbReference type="EMBL" id="LR721785">
    <property type="protein sequence ID" value="VVW58380.1"/>
    <property type="molecule type" value="Genomic_DNA"/>
</dbReference>
<sequence length="634" mass="70812">MWRLSARDLLRRASIRRKWAAEVITIRPTLISTSFPSLDPLRDATQSNPFVPSHRFLSLESQRIESVASGDASSPVGGDHRGPSCHSEESRFTDTAVSNSVNIDDEEEGRNDGGGRKSSLLFDEGARERLPEENPTTETLGNKIEDNPSEGVTDNTFEEPIERPLDDGAENQIEGTLESPLEVSEEQVQSVLSILQSTSDGSIESSLDGIDVDLSEEFVLRVLGEPHIMTQSLVAFFKWASTKTELTEKATAIELLVCALGVNLRKNDAYSLWDFIKESMEKDKSSVSTKALKELISVFRRLGKARAALEVFNKFDDYGYDRDPDTYYFTIDALCCRKMYDDAWLLCEEMLNLGKLPGGQKIGELIVYFCRGGRAKDAHLIYLVAKEKNIQLQKSVVSFLVSSLCRDDKTVHLGEEILNDFVGDARKYAIKPFSSVSRGLCRIKDLDSAKSLLLKMVDMGPPPGNPVFNSVINGLSRTGKLEEAIAMMRLMETRGLRPDVYTYTVILGGFAKNGQMDEACKYFSEAKQRHSKLTPVTYHAMIRGYVKLENYDKAVELLNEMKEYGVSPTTDEYTKLIQSLCKKALDWKTAEKLLEDMKKNGQHLDGLTSSLVAAVKELFEEEVNFGSESIEVPS</sequence>
<feature type="repeat" description="PPR" evidence="3">
    <location>
        <begin position="464"/>
        <end position="498"/>
    </location>
</feature>
<evidence type="ECO:0000256" key="2">
    <source>
        <dbReference type="ARBA" id="ARBA00022737"/>
    </source>
</evidence>
<proteinExistence type="inferred from homology"/>
<evidence type="ECO:0000256" key="4">
    <source>
        <dbReference type="SAM" id="MobiDB-lite"/>
    </source>
</evidence>
<evidence type="ECO:0008006" key="6">
    <source>
        <dbReference type="Google" id="ProtNLM"/>
    </source>
</evidence>
<feature type="repeat" description="PPR" evidence="3">
    <location>
        <begin position="499"/>
        <end position="533"/>
    </location>
</feature>
<dbReference type="Pfam" id="PF01535">
    <property type="entry name" value="PPR"/>
    <property type="match status" value="2"/>
</dbReference>
<feature type="repeat" description="PPR" evidence="3">
    <location>
        <begin position="323"/>
        <end position="357"/>
    </location>
</feature>
<evidence type="ECO:0000313" key="5">
    <source>
        <dbReference type="EMBL" id="VVW58380.1"/>
    </source>
</evidence>
<reference evidence="5" key="1">
    <citation type="submission" date="2019-09" db="EMBL/GenBank/DDBJ databases">
        <authorList>
            <person name="Zhang L."/>
        </authorList>
    </citation>
    <scope>NUCLEOTIDE SEQUENCE</scope>
</reference>
<evidence type="ECO:0000256" key="1">
    <source>
        <dbReference type="ARBA" id="ARBA00007626"/>
    </source>
</evidence>
<dbReference type="PANTHER" id="PTHR47939">
    <property type="entry name" value="MEMBRANE-ASSOCIATED SALT-INDUCIBLE PROTEIN-LIKE"/>
    <property type="match status" value="1"/>
</dbReference>
<accession>A0A5K1F6Z3</accession>
<name>A0A5K1F6Z3_9MAGN</name>
<organism evidence="5">
    <name type="scientific">Nymphaea colorata</name>
    <name type="common">pocket water lily</name>
    <dbReference type="NCBI Taxonomy" id="210225"/>
    <lineage>
        <taxon>Eukaryota</taxon>
        <taxon>Viridiplantae</taxon>
        <taxon>Streptophyta</taxon>
        <taxon>Embryophyta</taxon>
        <taxon>Tracheophyta</taxon>
        <taxon>Spermatophyta</taxon>
        <taxon>Magnoliopsida</taxon>
        <taxon>Nymphaeales</taxon>
        <taxon>Nymphaeaceae</taxon>
        <taxon>Nymphaea</taxon>
    </lineage>
</organism>
<dbReference type="PANTHER" id="PTHR47939:SF10">
    <property type="entry name" value="PENTACOTRIPEPTIDE-REPEAT REGION OF PRORP DOMAIN-CONTAINING PROTEIN"/>
    <property type="match status" value="1"/>
</dbReference>
<feature type="region of interest" description="Disordered" evidence="4">
    <location>
        <begin position="66"/>
        <end position="169"/>
    </location>
</feature>
<dbReference type="InterPro" id="IPR011990">
    <property type="entry name" value="TPR-like_helical_dom_sf"/>
</dbReference>
<comment type="similarity">
    <text evidence="1">Belongs to the PPR family. P subfamily.</text>
</comment>
<dbReference type="PROSITE" id="PS51375">
    <property type="entry name" value="PPR"/>
    <property type="match status" value="6"/>
</dbReference>
<feature type="repeat" description="PPR" evidence="3">
    <location>
        <begin position="534"/>
        <end position="568"/>
    </location>
</feature>
<evidence type="ECO:0000256" key="3">
    <source>
        <dbReference type="PROSITE-ProRule" id="PRU00708"/>
    </source>
</evidence>
<feature type="repeat" description="PPR" evidence="3">
    <location>
        <begin position="429"/>
        <end position="463"/>
    </location>
</feature>
<dbReference type="NCBIfam" id="TIGR00756">
    <property type="entry name" value="PPR"/>
    <property type="match status" value="3"/>
</dbReference>
<keyword evidence="2" id="KW-0677">Repeat</keyword>
<dbReference type="SUPFAM" id="SSF81901">
    <property type="entry name" value="HCP-like"/>
    <property type="match status" value="1"/>
</dbReference>
<feature type="repeat" description="PPR" evidence="3">
    <location>
        <begin position="569"/>
        <end position="604"/>
    </location>
</feature>
<feature type="compositionally biased region" description="Polar residues" evidence="4">
    <location>
        <begin position="93"/>
        <end position="102"/>
    </location>
</feature>
<dbReference type="Gene3D" id="1.25.40.10">
    <property type="entry name" value="Tetratricopeptide repeat domain"/>
    <property type="match status" value="2"/>
</dbReference>
<protein>
    <recommendedName>
        <fullName evidence="6">Pentacotripeptide-repeat region of PRORP domain-containing protein</fullName>
    </recommendedName>
</protein>
<dbReference type="InterPro" id="IPR002885">
    <property type="entry name" value="PPR_rpt"/>
</dbReference>